<evidence type="ECO:0000256" key="2">
    <source>
        <dbReference type="ARBA" id="ARBA00004948"/>
    </source>
</evidence>
<dbReference type="Gene3D" id="3.40.190.10">
    <property type="entry name" value="Periplasmic binding protein-like II"/>
    <property type="match status" value="1"/>
</dbReference>
<keyword evidence="5" id="KW-0808">Transferase</keyword>
<evidence type="ECO:0000256" key="3">
    <source>
        <dbReference type="ARBA" id="ARBA00009406"/>
    </source>
</evidence>
<dbReference type="AlphaFoldDB" id="A0A940ID23"/>
<dbReference type="PANTHER" id="PTHR31528">
    <property type="entry name" value="4-AMINO-5-HYDROXYMETHYL-2-METHYLPYRIMIDINE PHOSPHATE SYNTHASE THI11-RELATED"/>
    <property type="match status" value="1"/>
</dbReference>
<evidence type="ECO:0000259" key="13">
    <source>
        <dbReference type="Pfam" id="PF09084"/>
    </source>
</evidence>
<dbReference type="EMBL" id="JADINF010000160">
    <property type="protein sequence ID" value="MBO8424629.1"/>
    <property type="molecule type" value="Genomic_DNA"/>
</dbReference>
<dbReference type="GO" id="GO:0046872">
    <property type="term" value="F:metal ion binding"/>
    <property type="evidence" value="ECO:0007669"/>
    <property type="project" value="UniProtKB-KW"/>
</dbReference>
<reference evidence="14" key="1">
    <citation type="submission" date="2020-10" db="EMBL/GenBank/DDBJ databases">
        <authorList>
            <person name="Gilroy R."/>
        </authorList>
    </citation>
    <scope>NUCLEOTIDE SEQUENCE</scope>
    <source>
        <strain evidence="14">517</strain>
    </source>
</reference>
<reference evidence="14" key="2">
    <citation type="journal article" date="2021" name="PeerJ">
        <title>Extensive microbial diversity within the chicken gut microbiome revealed by metagenomics and culture.</title>
        <authorList>
            <person name="Gilroy R."/>
            <person name="Ravi A."/>
            <person name="Getino M."/>
            <person name="Pursley I."/>
            <person name="Horton D.L."/>
            <person name="Alikhan N.F."/>
            <person name="Baker D."/>
            <person name="Gharbi K."/>
            <person name="Hall N."/>
            <person name="Watson M."/>
            <person name="Adriaenssens E.M."/>
            <person name="Foster-Nyarko E."/>
            <person name="Jarju S."/>
            <person name="Secka A."/>
            <person name="Antonio M."/>
            <person name="Oren A."/>
            <person name="Chaudhuri R.R."/>
            <person name="La Ragione R."/>
            <person name="Hildebrand F."/>
            <person name="Pallen M.J."/>
        </authorList>
    </citation>
    <scope>NUCLEOTIDE SEQUENCE</scope>
    <source>
        <strain evidence="14">517</strain>
    </source>
</reference>
<evidence type="ECO:0000256" key="8">
    <source>
        <dbReference type="ARBA" id="ARBA00022977"/>
    </source>
</evidence>
<evidence type="ECO:0000256" key="10">
    <source>
        <dbReference type="ARBA" id="ARBA00033171"/>
    </source>
</evidence>
<evidence type="ECO:0000256" key="6">
    <source>
        <dbReference type="ARBA" id="ARBA00022723"/>
    </source>
</evidence>
<keyword evidence="12" id="KW-0732">Signal</keyword>
<dbReference type="Proteomes" id="UP000727857">
    <property type="component" value="Unassembled WGS sequence"/>
</dbReference>
<evidence type="ECO:0000313" key="14">
    <source>
        <dbReference type="EMBL" id="MBO8424629.1"/>
    </source>
</evidence>
<evidence type="ECO:0000256" key="12">
    <source>
        <dbReference type="SAM" id="SignalP"/>
    </source>
</evidence>
<dbReference type="InterPro" id="IPR027939">
    <property type="entry name" value="NMT1/THI5"/>
</dbReference>
<evidence type="ECO:0000256" key="4">
    <source>
        <dbReference type="ARBA" id="ARBA00011738"/>
    </source>
</evidence>
<accession>A0A940ID23</accession>
<evidence type="ECO:0000256" key="5">
    <source>
        <dbReference type="ARBA" id="ARBA00022679"/>
    </source>
</evidence>
<protein>
    <recommendedName>
        <fullName evidence="10">Thiamine pyrimidine synthase</fullName>
    </recommendedName>
</protein>
<comment type="catalytic activity">
    <reaction evidence="11">
        <text>N(6)-(pyridoxal phosphate)-L-lysyl-[4-amino-5-hydroxymethyl-2-methylpyrimidine phosphate synthase] + L-histidyl-[4-amino-5-hydroxymethyl-2-methylpyrimidine phosphate synthase] + 2 Fe(3+) + 4 H2O = L-lysyl-[4-amino-5-hydroxymethyl-2-methylpyrimidine phosphate synthase] + (2S)-2-amino-5-hydroxy-4-oxopentanoyl-[4-amino-5-hydroxymethyl-2-methylpyrimidine phosphate synthase] + 4-amino-2-methyl-5-(phosphooxymethyl)pyrimidine + 3-oxopropanoate + 2 Fe(2+) + 2 H(+)</text>
        <dbReference type="Rhea" id="RHEA:65756"/>
        <dbReference type="Rhea" id="RHEA-COMP:16892"/>
        <dbReference type="Rhea" id="RHEA-COMP:16893"/>
        <dbReference type="Rhea" id="RHEA-COMP:16894"/>
        <dbReference type="Rhea" id="RHEA-COMP:16895"/>
        <dbReference type="ChEBI" id="CHEBI:15377"/>
        <dbReference type="ChEBI" id="CHEBI:15378"/>
        <dbReference type="ChEBI" id="CHEBI:29033"/>
        <dbReference type="ChEBI" id="CHEBI:29034"/>
        <dbReference type="ChEBI" id="CHEBI:29969"/>
        <dbReference type="ChEBI" id="CHEBI:29979"/>
        <dbReference type="ChEBI" id="CHEBI:33190"/>
        <dbReference type="ChEBI" id="CHEBI:58354"/>
        <dbReference type="ChEBI" id="CHEBI:143915"/>
        <dbReference type="ChEBI" id="CHEBI:157692"/>
    </reaction>
    <physiologicalReaction direction="left-to-right" evidence="11">
        <dbReference type="Rhea" id="RHEA:65757"/>
    </physiologicalReaction>
</comment>
<dbReference type="PANTHER" id="PTHR31528:SF1">
    <property type="entry name" value="4-AMINO-5-HYDROXYMETHYL-2-METHYLPYRIMIDINE PHOSPHATE SYNTHASE THI11-RELATED"/>
    <property type="match status" value="1"/>
</dbReference>
<feature type="domain" description="SsuA/THI5-like" evidence="13">
    <location>
        <begin position="46"/>
        <end position="80"/>
    </location>
</feature>
<dbReference type="GO" id="GO:0009228">
    <property type="term" value="P:thiamine biosynthetic process"/>
    <property type="evidence" value="ECO:0007669"/>
    <property type="project" value="UniProtKB-KW"/>
</dbReference>
<dbReference type="InterPro" id="IPR015168">
    <property type="entry name" value="SsuA/THI5"/>
</dbReference>
<keyword evidence="6" id="KW-0479">Metal-binding</keyword>
<evidence type="ECO:0000256" key="9">
    <source>
        <dbReference type="ARBA" id="ARBA00023004"/>
    </source>
</evidence>
<comment type="pathway">
    <text evidence="2">Cofactor biosynthesis; thiamine diphosphate biosynthesis.</text>
</comment>
<dbReference type="Pfam" id="PF09084">
    <property type="entry name" value="NMT1"/>
    <property type="match status" value="1"/>
</dbReference>
<keyword evidence="7" id="KW-0663">Pyridoxal phosphate</keyword>
<keyword evidence="9" id="KW-0408">Iron</keyword>
<dbReference type="PROSITE" id="PS51257">
    <property type="entry name" value="PROKAR_LIPOPROTEIN"/>
    <property type="match status" value="1"/>
</dbReference>
<proteinExistence type="inferred from homology"/>
<dbReference type="GO" id="GO:0016740">
    <property type="term" value="F:transferase activity"/>
    <property type="evidence" value="ECO:0007669"/>
    <property type="project" value="UniProtKB-KW"/>
</dbReference>
<keyword evidence="8" id="KW-0784">Thiamine biosynthesis</keyword>
<comment type="similarity">
    <text evidence="3">Belongs to the NMT1/THI5 family.</text>
</comment>
<evidence type="ECO:0000256" key="11">
    <source>
        <dbReference type="ARBA" id="ARBA00048179"/>
    </source>
</evidence>
<evidence type="ECO:0000256" key="1">
    <source>
        <dbReference type="ARBA" id="ARBA00003469"/>
    </source>
</evidence>
<feature type="chain" id="PRO_5038711574" description="Thiamine pyrimidine synthase" evidence="12">
    <location>
        <begin position="23"/>
        <end position="90"/>
    </location>
</feature>
<sequence length="90" mass="9829">MKLKKVLYIVLTLVFAATITLALTACKDDEKFDPSKITFVLDWAPNTNHVGLYVAKNLGYYAEEGLEVTLSSPGPPAVPPTFRRAWGSSA</sequence>
<gene>
    <name evidence="14" type="ORF">IAB16_06375</name>
</gene>
<comment type="subunit">
    <text evidence="4">Homodimer.</text>
</comment>
<feature type="signal peptide" evidence="12">
    <location>
        <begin position="1"/>
        <end position="22"/>
    </location>
</feature>
<comment type="function">
    <text evidence="1">Responsible for the formation of the pyrimidine heterocycle in the thiamine biosynthesis pathway. Catalyzes the formation of hydroxymethylpyrimidine phosphate (HMP-P) from histidine and pyridoxal phosphate (PLP). The protein uses PLP and the active site histidine to form HMP-P, generating an inactive enzyme. The enzyme can only undergo a single turnover, which suggests it is a suicide enzyme.</text>
</comment>
<comment type="caution">
    <text evidence="14">The sequence shown here is derived from an EMBL/GenBank/DDBJ whole genome shotgun (WGS) entry which is preliminary data.</text>
</comment>
<name>A0A940ID23_9FIRM</name>
<evidence type="ECO:0000313" key="15">
    <source>
        <dbReference type="Proteomes" id="UP000727857"/>
    </source>
</evidence>
<evidence type="ECO:0000256" key="7">
    <source>
        <dbReference type="ARBA" id="ARBA00022898"/>
    </source>
</evidence>
<organism evidence="14 15">
    <name type="scientific">Candidatus Stercoripulliclostridium pullicola</name>
    <dbReference type="NCBI Taxonomy" id="2840953"/>
    <lineage>
        <taxon>Bacteria</taxon>
        <taxon>Bacillati</taxon>
        <taxon>Bacillota</taxon>
        <taxon>Clostridia</taxon>
        <taxon>Eubacteriales</taxon>
        <taxon>Candidatus Stercoripulliclostridium</taxon>
    </lineage>
</organism>